<dbReference type="EMBL" id="CAJVPS010010924">
    <property type="protein sequence ID" value="CAG8661275.1"/>
    <property type="molecule type" value="Genomic_DNA"/>
</dbReference>
<dbReference type="Proteomes" id="UP000789508">
    <property type="component" value="Unassembled WGS sequence"/>
</dbReference>
<dbReference type="PANTHER" id="PTHR47829:SF1">
    <property type="entry name" value="HAD FAMILY PHOSPHATASE"/>
    <property type="match status" value="1"/>
</dbReference>
<dbReference type="PANTHER" id="PTHR47829">
    <property type="entry name" value="HYDROLASE, PUTATIVE (AFU_ORTHOLOGUE AFUA_1G12880)-RELATED"/>
    <property type="match status" value="1"/>
</dbReference>
<proteinExistence type="predicted"/>
<dbReference type="OrthoDB" id="1694274at2759"/>
<dbReference type="Gene3D" id="1.10.150.240">
    <property type="entry name" value="Putative phosphatase, domain 2"/>
    <property type="match status" value="1"/>
</dbReference>
<dbReference type="Pfam" id="PF00702">
    <property type="entry name" value="Hydrolase"/>
    <property type="match status" value="1"/>
</dbReference>
<name>A0A9N9E278_9GLOM</name>
<evidence type="ECO:0000313" key="1">
    <source>
        <dbReference type="EMBL" id="CAG8661275.1"/>
    </source>
</evidence>
<keyword evidence="2" id="KW-1185">Reference proteome</keyword>
<gene>
    <name evidence="1" type="ORF">ALEPTO_LOCUS10329</name>
</gene>
<dbReference type="CDD" id="cd02603">
    <property type="entry name" value="HAD_sEH-N_like"/>
    <property type="match status" value="1"/>
</dbReference>
<dbReference type="AlphaFoldDB" id="A0A9N9E278"/>
<reference evidence="1" key="1">
    <citation type="submission" date="2021-06" db="EMBL/GenBank/DDBJ databases">
        <authorList>
            <person name="Kallberg Y."/>
            <person name="Tangrot J."/>
            <person name="Rosling A."/>
        </authorList>
    </citation>
    <scope>NUCLEOTIDE SEQUENCE</scope>
    <source>
        <strain evidence="1">FL130A</strain>
    </source>
</reference>
<dbReference type="GO" id="GO:0016791">
    <property type="term" value="F:phosphatase activity"/>
    <property type="evidence" value="ECO:0007669"/>
    <property type="project" value="UniProtKB-ARBA"/>
</dbReference>
<dbReference type="SUPFAM" id="SSF56784">
    <property type="entry name" value="HAD-like"/>
    <property type="match status" value="1"/>
</dbReference>
<dbReference type="SFLD" id="SFLDG01129">
    <property type="entry name" value="C1.5:_HAD__Beta-PGM__Phosphata"/>
    <property type="match status" value="1"/>
</dbReference>
<dbReference type="SFLD" id="SFLDS00003">
    <property type="entry name" value="Haloacid_Dehalogenase"/>
    <property type="match status" value="1"/>
</dbReference>
<protein>
    <submittedName>
        <fullName evidence="1">12463_t:CDS:1</fullName>
    </submittedName>
</protein>
<evidence type="ECO:0000313" key="2">
    <source>
        <dbReference type="Proteomes" id="UP000789508"/>
    </source>
</evidence>
<dbReference type="Gene3D" id="3.40.50.1000">
    <property type="entry name" value="HAD superfamily/HAD-like"/>
    <property type="match status" value="1"/>
</dbReference>
<dbReference type="InterPro" id="IPR006439">
    <property type="entry name" value="HAD-SF_hydro_IA"/>
</dbReference>
<dbReference type="InterPro" id="IPR052898">
    <property type="entry name" value="ACAD10-like"/>
</dbReference>
<organism evidence="1 2">
    <name type="scientific">Ambispora leptoticha</name>
    <dbReference type="NCBI Taxonomy" id="144679"/>
    <lineage>
        <taxon>Eukaryota</taxon>
        <taxon>Fungi</taxon>
        <taxon>Fungi incertae sedis</taxon>
        <taxon>Mucoromycota</taxon>
        <taxon>Glomeromycotina</taxon>
        <taxon>Glomeromycetes</taxon>
        <taxon>Archaeosporales</taxon>
        <taxon>Ambisporaceae</taxon>
        <taxon>Ambispora</taxon>
    </lineage>
</organism>
<comment type="caution">
    <text evidence="1">The sequence shown here is derived from an EMBL/GenBank/DDBJ whole genome shotgun (WGS) entry which is preliminary data.</text>
</comment>
<dbReference type="NCBIfam" id="TIGR01509">
    <property type="entry name" value="HAD-SF-IA-v3"/>
    <property type="match status" value="1"/>
</dbReference>
<dbReference type="InterPro" id="IPR036412">
    <property type="entry name" value="HAD-like_sf"/>
</dbReference>
<dbReference type="InterPro" id="IPR023198">
    <property type="entry name" value="PGP-like_dom2"/>
</dbReference>
<sequence length="271" mass="30035">MSISITSYKAIIFDLGGVCIGSPMQGISKYEKEHGLPPNYINVAIMKRGENGAFQRFERGELLIPEFYEIFGKELSDPINKEYYQQYLNSRNGGNQSSNSLSSIPSITVDGKLLFRYIISETLIVDPTVFYAIKCLRASNKYKIAALTNNFPAPAHESDRKEVAAWGGGKGGAVPTPIEELYELFHVIIESSVVGLRKPDPKIFLLACERLEVSPKEVIFLDDIGINLKSAKDLGMKTIKVELGKSAEAIKQLEALVELPLFEQKKNGSLL</sequence>
<accession>A0A9N9E278</accession>
<dbReference type="InterPro" id="IPR023214">
    <property type="entry name" value="HAD_sf"/>
</dbReference>